<dbReference type="GO" id="GO:0016787">
    <property type="term" value="F:hydrolase activity"/>
    <property type="evidence" value="ECO:0007669"/>
    <property type="project" value="UniProtKB-KW"/>
</dbReference>
<dbReference type="EMBL" id="JAFBBZ010000001">
    <property type="protein sequence ID" value="MBM7509078.1"/>
    <property type="molecule type" value="Genomic_DNA"/>
</dbReference>
<dbReference type="InterPro" id="IPR033140">
    <property type="entry name" value="Lipase_GDXG_put_SER_AS"/>
</dbReference>
<evidence type="ECO:0000256" key="2">
    <source>
        <dbReference type="ARBA" id="ARBA00022801"/>
    </source>
</evidence>
<dbReference type="Proteomes" id="UP000732378">
    <property type="component" value="Unassembled WGS sequence"/>
</dbReference>
<dbReference type="SUPFAM" id="SSF53474">
    <property type="entry name" value="alpha/beta-Hydrolases"/>
    <property type="match status" value="1"/>
</dbReference>
<dbReference type="PANTHER" id="PTHR48081:SF8">
    <property type="entry name" value="ALPHA_BETA HYDROLASE FOLD-3 DOMAIN-CONTAINING PROTEIN-RELATED"/>
    <property type="match status" value="1"/>
</dbReference>
<gene>
    <name evidence="5" type="ORF">JOE61_002892</name>
</gene>
<feature type="active site" evidence="3">
    <location>
        <position position="159"/>
    </location>
</feature>
<dbReference type="PROSITE" id="PS01173">
    <property type="entry name" value="LIPASE_GDXG_HIS"/>
    <property type="match status" value="1"/>
</dbReference>
<accession>A0ABS2MCZ5</accession>
<dbReference type="InterPro" id="IPR050300">
    <property type="entry name" value="GDXG_lipolytic_enzyme"/>
</dbReference>
<dbReference type="InterPro" id="IPR029058">
    <property type="entry name" value="AB_hydrolase_fold"/>
</dbReference>
<dbReference type="Gene3D" id="3.40.50.1820">
    <property type="entry name" value="alpha/beta hydrolase"/>
    <property type="match status" value="1"/>
</dbReference>
<dbReference type="Pfam" id="PF07859">
    <property type="entry name" value="Abhydrolase_3"/>
    <property type="match status" value="1"/>
</dbReference>
<dbReference type="EC" id="3.1.1.-" evidence="5"/>
<dbReference type="PROSITE" id="PS01174">
    <property type="entry name" value="LIPASE_GDXG_SER"/>
    <property type="match status" value="1"/>
</dbReference>
<dbReference type="InterPro" id="IPR013094">
    <property type="entry name" value="AB_hydrolase_3"/>
</dbReference>
<keyword evidence="2 5" id="KW-0378">Hydrolase</keyword>
<sequence length="313" mass="33065">MPIDPQLATLLTFLEQAGTPPMHEGTADEARAGFRTLAVDLRDPSVLPEMASVEDVHLPGGAAARPGRVYRPSSDLEALPTVVFFHGGGFVIGDLDTHDLTCRLIASRCEAVVVSVDYRLAPEHPFPAGLEDVLAATHWVSDNLADLGGSEAMGVAGDSAGGNLAAVTAQVLRDEGRPLAAQLLIYPVTDSAGSYPSHSENAEGYFLDTATMAWFGAQYAGDAPDLDPADPRLSPLHGRLDGLAPAVVVTAELDPLRDDGNAYARALEEAGVPVQHRVFPGMVHGFVDMGRHSEAADRAVDETLALFRPLLHP</sequence>
<comment type="caution">
    <text evidence="5">The sequence shown here is derived from an EMBL/GenBank/DDBJ whole genome shotgun (WGS) entry which is preliminary data.</text>
</comment>
<proteinExistence type="inferred from homology"/>
<keyword evidence="6" id="KW-1185">Reference proteome</keyword>
<organism evidence="5 6">
    <name type="scientific">Nocardioides salarius</name>
    <dbReference type="NCBI Taxonomy" id="374513"/>
    <lineage>
        <taxon>Bacteria</taxon>
        <taxon>Bacillati</taxon>
        <taxon>Actinomycetota</taxon>
        <taxon>Actinomycetes</taxon>
        <taxon>Propionibacteriales</taxon>
        <taxon>Nocardioidaceae</taxon>
        <taxon>Nocardioides</taxon>
    </lineage>
</organism>
<feature type="domain" description="Alpha/beta hydrolase fold-3" evidence="4">
    <location>
        <begin position="82"/>
        <end position="287"/>
    </location>
</feature>
<comment type="similarity">
    <text evidence="1">Belongs to the 'GDXG' lipolytic enzyme family.</text>
</comment>
<evidence type="ECO:0000313" key="5">
    <source>
        <dbReference type="EMBL" id="MBM7509078.1"/>
    </source>
</evidence>
<dbReference type="PANTHER" id="PTHR48081">
    <property type="entry name" value="AB HYDROLASE SUPERFAMILY PROTEIN C4A8.06C"/>
    <property type="match status" value="1"/>
</dbReference>
<reference evidence="5 6" key="1">
    <citation type="submission" date="2021-01" db="EMBL/GenBank/DDBJ databases">
        <title>Sequencing the genomes of 1000 actinobacteria strains.</title>
        <authorList>
            <person name="Klenk H.-P."/>
        </authorList>
    </citation>
    <scope>NUCLEOTIDE SEQUENCE [LARGE SCALE GENOMIC DNA]</scope>
    <source>
        <strain evidence="5 6">DSM 18239</strain>
    </source>
</reference>
<name>A0ABS2MCZ5_9ACTN</name>
<evidence type="ECO:0000256" key="1">
    <source>
        <dbReference type="ARBA" id="ARBA00010515"/>
    </source>
</evidence>
<dbReference type="InterPro" id="IPR002168">
    <property type="entry name" value="Lipase_GDXG_HIS_AS"/>
</dbReference>
<protein>
    <submittedName>
        <fullName evidence="5">Acetyl esterase</fullName>
        <ecNumber evidence="5">3.1.1.-</ecNumber>
    </submittedName>
</protein>
<dbReference type="RefSeq" id="WP_193668468.1">
    <property type="nucleotide sequence ID" value="NZ_JACDTV010000005.1"/>
</dbReference>
<evidence type="ECO:0000313" key="6">
    <source>
        <dbReference type="Proteomes" id="UP000732378"/>
    </source>
</evidence>
<evidence type="ECO:0000256" key="3">
    <source>
        <dbReference type="PROSITE-ProRule" id="PRU10038"/>
    </source>
</evidence>
<evidence type="ECO:0000259" key="4">
    <source>
        <dbReference type="Pfam" id="PF07859"/>
    </source>
</evidence>